<feature type="transmembrane region" description="Helical" evidence="1">
    <location>
        <begin position="81"/>
        <end position="102"/>
    </location>
</feature>
<evidence type="ECO:0000313" key="3">
    <source>
        <dbReference type="Proteomes" id="UP001552594"/>
    </source>
</evidence>
<keyword evidence="3" id="KW-1185">Reference proteome</keyword>
<dbReference type="EMBL" id="JBFAUK010000018">
    <property type="protein sequence ID" value="MEV5509145.1"/>
    <property type="molecule type" value="Genomic_DNA"/>
</dbReference>
<feature type="transmembrane region" description="Helical" evidence="1">
    <location>
        <begin position="108"/>
        <end position="128"/>
    </location>
</feature>
<comment type="caution">
    <text evidence="2">The sequence shown here is derived from an EMBL/GenBank/DDBJ whole genome shotgun (WGS) entry which is preliminary data.</text>
</comment>
<organism evidence="2 3">
    <name type="scientific">Streptomyces orinoci</name>
    <name type="common">Streptoverticillium orinoci</name>
    <dbReference type="NCBI Taxonomy" id="67339"/>
    <lineage>
        <taxon>Bacteria</taxon>
        <taxon>Bacillati</taxon>
        <taxon>Actinomycetota</taxon>
        <taxon>Actinomycetes</taxon>
        <taxon>Kitasatosporales</taxon>
        <taxon>Streptomycetaceae</taxon>
        <taxon>Streptomyces</taxon>
    </lineage>
</organism>
<name>A0ABV3K2A0_STRON</name>
<reference evidence="2 3" key="1">
    <citation type="submission" date="2024-06" db="EMBL/GenBank/DDBJ databases">
        <title>The Natural Products Discovery Center: Release of the First 8490 Sequenced Strains for Exploring Actinobacteria Biosynthetic Diversity.</title>
        <authorList>
            <person name="Kalkreuter E."/>
            <person name="Kautsar S.A."/>
            <person name="Yang D."/>
            <person name="Bader C.D."/>
            <person name="Teijaro C.N."/>
            <person name="Fluegel L."/>
            <person name="Davis C.M."/>
            <person name="Simpson J.R."/>
            <person name="Lauterbach L."/>
            <person name="Steele A.D."/>
            <person name="Gui C."/>
            <person name="Meng S."/>
            <person name="Li G."/>
            <person name="Viehrig K."/>
            <person name="Ye F."/>
            <person name="Su P."/>
            <person name="Kiefer A.F."/>
            <person name="Nichols A."/>
            <person name="Cepeda A.J."/>
            <person name="Yan W."/>
            <person name="Fan B."/>
            <person name="Jiang Y."/>
            <person name="Adhikari A."/>
            <person name="Zheng C.-J."/>
            <person name="Schuster L."/>
            <person name="Cowan T.M."/>
            <person name="Smanski M.J."/>
            <person name="Chevrette M.G."/>
            <person name="De Carvalho L.P.S."/>
            <person name="Shen B."/>
        </authorList>
    </citation>
    <scope>NUCLEOTIDE SEQUENCE [LARGE SCALE GENOMIC DNA]</scope>
    <source>
        <strain evidence="2 3">NPDC052347</strain>
    </source>
</reference>
<keyword evidence="1" id="KW-0812">Transmembrane</keyword>
<proteinExistence type="predicted"/>
<sequence length="153" mass="16062">MSTPVHVSQLRLGHRTSLTRTEGLRSTTYHSQWQLFPLGAAHRPESGSVVLDTVCGHCRVPVRVVLDSAPTAAQKKQNRSMLGWVMLLAGVALIVTACLIGGGGAVPGLAGVTGLCAVLGSFGVRSASKAYPGAGLDRDQPAATRNPHRIFVR</sequence>
<evidence type="ECO:0000256" key="1">
    <source>
        <dbReference type="SAM" id="Phobius"/>
    </source>
</evidence>
<protein>
    <submittedName>
        <fullName evidence="2">Uncharacterized protein</fullName>
    </submittedName>
</protein>
<keyword evidence="1" id="KW-0472">Membrane</keyword>
<keyword evidence="1" id="KW-1133">Transmembrane helix</keyword>
<accession>A0ABV3K2A0</accession>
<dbReference type="RefSeq" id="WP_109282322.1">
    <property type="nucleotide sequence ID" value="NZ_JBFAUK010000018.1"/>
</dbReference>
<dbReference type="Proteomes" id="UP001552594">
    <property type="component" value="Unassembled WGS sequence"/>
</dbReference>
<gene>
    <name evidence="2" type="ORF">AB0L16_22385</name>
</gene>
<evidence type="ECO:0000313" key="2">
    <source>
        <dbReference type="EMBL" id="MEV5509145.1"/>
    </source>
</evidence>